<dbReference type="GeneID" id="70245946"/>
<dbReference type="PANTHER" id="PTHR35006:SF2">
    <property type="entry name" value="GLYOXALASE FAMILY PROTEIN (AFU_ORTHOLOGUE AFUA_5G14830)"/>
    <property type="match status" value="1"/>
</dbReference>
<dbReference type="InterPro" id="IPR037523">
    <property type="entry name" value="VOC_core"/>
</dbReference>
<keyword evidence="2" id="KW-0560">Oxidoreductase</keyword>
<dbReference type="AlphaFoldDB" id="A0AAD4KWG1"/>
<reference evidence="2" key="1">
    <citation type="submission" date="2021-12" db="EMBL/GenBank/DDBJ databases">
        <title>Convergent genome expansion in fungi linked to evolution of root-endophyte symbiosis.</title>
        <authorList>
            <consortium name="DOE Joint Genome Institute"/>
            <person name="Ke Y.-H."/>
            <person name="Bonito G."/>
            <person name="Liao H.-L."/>
            <person name="Looney B."/>
            <person name="Rojas-Flechas A."/>
            <person name="Nash J."/>
            <person name="Hameed K."/>
            <person name="Schadt C."/>
            <person name="Martin F."/>
            <person name="Crous P.W."/>
            <person name="Miettinen O."/>
            <person name="Magnuson J.K."/>
            <person name="Labbe J."/>
            <person name="Jacobson D."/>
            <person name="Doktycz M.J."/>
            <person name="Veneault-Fourrey C."/>
            <person name="Kuo A."/>
            <person name="Mondo S."/>
            <person name="Calhoun S."/>
            <person name="Riley R."/>
            <person name="Ohm R."/>
            <person name="LaButti K."/>
            <person name="Andreopoulos B."/>
            <person name="Pangilinan J."/>
            <person name="Nolan M."/>
            <person name="Tritt A."/>
            <person name="Clum A."/>
            <person name="Lipzen A."/>
            <person name="Daum C."/>
            <person name="Barry K."/>
            <person name="Grigoriev I.V."/>
            <person name="Vilgalys R."/>
        </authorList>
    </citation>
    <scope>NUCLEOTIDE SEQUENCE</scope>
    <source>
        <strain evidence="2">PMI_201</strain>
    </source>
</reference>
<dbReference type="RefSeq" id="XP_046074193.1">
    <property type="nucleotide sequence ID" value="XM_046215659.1"/>
</dbReference>
<dbReference type="EMBL" id="JAJTJA010000004">
    <property type="protein sequence ID" value="KAH8700487.1"/>
    <property type="molecule type" value="Genomic_DNA"/>
</dbReference>
<protein>
    <submittedName>
        <fullName evidence="2">Glyoxalase/Bleomycin resistance protein/Dihydroxybiphenyl dioxygenase</fullName>
    </submittedName>
</protein>
<keyword evidence="2" id="KW-0223">Dioxygenase</keyword>
<feature type="domain" description="VOC" evidence="1">
    <location>
        <begin position="1"/>
        <end position="130"/>
    </location>
</feature>
<name>A0AAD4KWG1_9EURO</name>
<keyword evidence="3" id="KW-1185">Reference proteome</keyword>
<comment type="caution">
    <text evidence="2">The sequence shown here is derived from an EMBL/GenBank/DDBJ whole genome shotgun (WGS) entry which is preliminary data.</text>
</comment>
<gene>
    <name evidence="2" type="ORF">BGW36DRAFT_374242</name>
</gene>
<dbReference type="PROSITE" id="PS51819">
    <property type="entry name" value="VOC"/>
    <property type="match status" value="1"/>
</dbReference>
<evidence type="ECO:0000259" key="1">
    <source>
        <dbReference type="PROSITE" id="PS51819"/>
    </source>
</evidence>
<dbReference type="PANTHER" id="PTHR35006">
    <property type="entry name" value="GLYOXALASE FAMILY PROTEIN (AFU_ORTHOLOGUE AFUA_5G14830)"/>
    <property type="match status" value="1"/>
</dbReference>
<proteinExistence type="predicted"/>
<dbReference type="SUPFAM" id="SSF54593">
    <property type="entry name" value="Glyoxalase/Bleomycin resistance protein/Dihydroxybiphenyl dioxygenase"/>
    <property type="match status" value="1"/>
</dbReference>
<sequence>MLGHVSIRVSNLEESVNFYLQTLAPLGFEVMRFPTVVGLGPTEKPQSAPIPCFWLREHTPGPENNHSLKPTPIHVSFYTAERQKVEEFHQLGLAAGGKDNGKPGVRSFFPNYYAAYILDLDGNNIEVVCFTP</sequence>
<dbReference type="Pfam" id="PF00903">
    <property type="entry name" value="Glyoxalase"/>
    <property type="match status" value="1"/>
</dbReference>
<dbReference type="GO" id="GO:0051213">
    <property type="term" value="F:dioxygenase activity"/>
    <property type="evidence" value="ECO:0007669"/>
    <property type="project" value="UniProtKB-KW"/>
</dbReference>
<accession>A0AAD4KWG1</accession>
<evidence type="ECO:0000313" key="2">
    <source>
        <dbReference type="EMBL" id="KAH8700487.1"/>
    </source>
</evidence>
<evidence type="ECO:0000313" key="3">
    <source>
        <dbReference type="Proteomes" id="UP001201262"/>
    </source>
</evidence>
<dbReference type="InterPro" id="IPR004360">
    <property type="entry name" value="Glyas_Fos-R_dOase_dom"/>
</dbReference>
<dbReference type="Gene3D" id="3.10.180.10">
    <property type="entry name" value="2,3-Dihydroxybiphenyl 1,2-Dioxygenase, domain 1"/>
    <property type="match status" value="1"/>
</dbReference>
<dbReference type="CDD" id="cd07262">
    <property type="entry name" value="VOC_like"/>
    <property type="match status" value="1"/>
</dbReference>
<dbReference type="InterPro" id="IPR029068">
    <property type="entry name" value="Glyas_Bleomycin-R_OHBP_Dase"/>
</dbReference>
<dbReference type="Proteomes" id="UP001201262">
    <property type="component" value="Unassembled WGS sequence"/>
</dbReference>
<organism evidence="2 3">
    <name type="scientific">Talaromyces proteolyticus</name>
    <dbReference type="NCBI Taxonomy" id="1131652"/>
    <lineage>
        <taxon>Eukaryota</taxon>
        <taxon>Fungi</taxon>
        <taxon>Dikarya</taxon>
        <taxon>Ascomycota</taxon>
        <taxon>Pezizomycotina</taxon>
        <taxon>Eurotiomycetes</taxon>
        <taxon>Eurotiomycetidae</taxon>
        <taxon>Eurotiales</taxon>
        <taxon>Trichocomaceae</taxon>
        <taxon>Talaromyces</taxon>
        <taxon>Talaromyces sect. Bacilispori</taxon>
    </lineage>
</organism>